<dbReference type="InterPro" id="IPR029052">
    <property type="entry name" value="Metallo-depent_PP-like"/>
</dbReference>
<name>A0A2R5F173_9BACL</name>
<dbReference type="Proteomes" id="UP000245202">
    <property type="component" value="Unassembled WGS sequence"/>
</dbReference>
<dbReference type="EMBL" id="BDQX01000390">
    <property type="protein sequence ID" value="GBG11188.1"/>
    <property type="molecule type" value="Genomic_DNA"/>
</dbReference>
<dbReference type="Gene3D" id="2.60.120.200">
    <property type="match status" value="1"/>
</dbReference>
<feature type="signal peptide" evidence="1">
    <location>
        <begin position="1"/>
        <end position="40"/>
    </location>
</feature>
<keyword evidence="4" id="KW-1185">Reference proteome</keyword>
<protein>
    <submittedName>
        <fullName evidence="3">Putative metallophosphoesterase</fullName>
    </submittedName>
</protein>
<sequence>MRINSGKQKLSNQGVAKRAVLLPILVFLLIAMSLAPTASADPVVDGKFTIAIIPDTQNEVEYSAPVQGEWFKNRTQYLANNKNNLDLRFVIHTGDVANWPAYDPDQLPIASDAIAVLDNVNIRSQLSIGNHDTAAVYIGGSAVPGGNIPALVRDTTAFNAAFPVSRYPGIVTFEANKVDNAYQTFEAEGKKWLVLTLELWPRTAAVNWAKGVVENHPDYNVIIQTHSYLTGSGNIEQSNGGYGANSPQYVYDNLVKLYPNIKFVFSGHTGLAAKREDTGVNGNKIVSIVGAFHSSTNNPVQLLEIDAVNGTASTRFYAPLDGYEWTQYNWTFSGLNFVPPSSTPTYLMYEEFNSQADGVAPANWILNTSGGTATVQSFPSVSEKSMRLQKLGTTGYAAGMKKFTSQTSGIVTYDTWVLPQETAGIKQIMVRNYDALKIASIVAFENGNIKVNAWTNVQTFVANQWYHIVVKLNQNNKTFEVFVDDVSRGTFNYYHSDTNDLGEMLFSIPPDYTGTFFVSDIRVSK</sequence>
<dbReference type="InterPro" id="IPR013320">
    <property type="entry name" value="ConA-like_dom_sf"/>
</dbReference>
<gene>
    <name evidence="3" type="ORF">PAT3040_05977</name>
</gene>
<dbReference type="AlphaFoldDB" id="A0A2R5F173"/>
<dbReference type="SUPFAM" id="SSF56300">
    <property type="entry name" value="Metallo-dependent phosphatases"/>
    <property type="match status" value="1"/>
</dbReference>
<keyword evidence="1" id="KW-0732">Signal</keyword>
<proteinExistence type="predicted"/>
<evidence type="ECO:0000313" key="3">
    <source>
        <dbReference type="EMBL" id="GBG11188.1"/>
    </source>
</evidence>
<dbReference type="PANTHER" id="PTHR43143">
    <property type="entry name" value="METALLOPHOSPHOESTERASE, CALCINEURIN SUPERFAMILY"/>
    <property type="match status" value="1"/>
</dbReference>
<evidence type="ECO:0000256" key="1">
    <source>
        <dbReference type="SAM" id="SignalP"/>
    </source>
</evidence>
<evidence type="ECO:0000313" key="4">
    <source>
        <dbReference type="Proteomes" id="UP000245202"/>
    </source>
</evidence>
<evidence type="ECO:0000259" key="2">
    <source>
        <dbReference type="Pfam" id="PF00149"/>
    </source>
</evidence>
<dbReference type="RefSeq" id="WP_108995531.1">
    <property type="nucleotide sequence ID" value="NZ_BDQX01000390.1"/>
</dbReference>
<accession>A0A2R5F173</accession>
<feature type="chain" id="PRO_5015337954" evidence="1">
    <location>
        <begin position="41"/>
        <end position="525"/>
    </location>
</feature>
<dbReference type="PANTHER" id="PTHR43143:SF5">
    <property type="entry name" value="SECRETED PROTEIN"/>
    <property type="match status" value="1"/>
</dbReference>
<dbReference type="Gene3D" id="3.60.21.10">
    <property type="match status" value="1"/>
</dbReference>
<dbReference type="GO" id="GO:0016787">
    <property type="term" value="F:hydrolase activity"/>
    <property type="evidence" value="ECO:0007669"/>
    <property type="project" value="InterPro"/>
</dbReference>
<dbReference type="InterPro" id="IPR004843">
    <property type="entry name" value="Calcineurin-like_PHP"/>
</dbReference>
<organism evidence="3 4">
    <name type="scientific">Paenibacillus agaridevorans</name>
    <dbReference type="NCBI Taxonomy" id="171404"/>
    <lineage>
        <taxon>Bacteria</taxon>
        <taxon>Bacillati</taxon>
        <taxon>Bacillota</taxon>
        <taxon>Bacilli</taxon>
        <taxon>Bacillales</taxon>
        <taxon>Paenibacillaceae</taxon>
        <taxon>Paenibacillus</taxon>
    </lineage>
</organism>
<reference evidence="3 4" key="1">
    <citation type="submission" date="2017-08" db="EMBL/GenBank/DDBJ databases">
        <title>Substantial Increase in Enzyme Production by Combined Drug-Resistance Mutations in Paenibacillus agaridevorans.</title>
        <authorList>
            <person name="Tanaka Y."/>
            <person name="Funane K."/>
            <person name="Hosaka T."/>
            <person name="Shiwa Y."/>
            <person name="Fujita N."/>
            <person name="Miyazaki T."/>
            <person name="Yoshikawa H."/>
            <person name="Murakami K."/>
            <person name="Kasahara K."/>
            <person name="Inaoka T."/>
            <person name="Hiraga Y."/>
            <person name="Ochi K."/>
        </authorList>
    </citation>
    <scope>NUCLEOTIDE SEQUENCE [LARGE SCALE GENOMIC DNA]</scope>
    <source>
        <strain evidence="3 4">T-3040</strain>
    </source>
</reference>
<comment type="caution">
    <text evidence="3">The sequence shown here is derived from an EMBL/GenBank/DDBJ whole genome shotgun (WGS) entry which is preliminary data.</text>
</comment>
<dbReference type="SUPFAM" id="SSF49899">
    <property type="entry name" value="Concanavalin A-like lectins/glucanases"/>
    <property type="match status" value="1"/>
</dbReference>
<feature type="domain" description="Calcineurin-like phosphoesterase" evidence="2">
    <location>
        <begin position="49"/>
        <end position="269"/>
    </location>
</feature>
<dbReference type="InterPro" id="IPR051918">
    <property type="entry name" value="STPP_CPPED1"/>
</dbReference>
<dbReference type="Pfam" id="PF00149">
    <property type="entry name" value="Metallophos"/>
    <property type="match status" value="1"/>
</dbReference>